<keyword evidence="3 5" id="KW-0238">DNA-binding</keyword>
<dbReference type="Proteomes" id="UP000503540">
    <property type="component" value="Chromosome"/>
</dbReference>
<dbReference type="PROSITE" id="PS51755">
    <property type="entry name" value="OMPR_PHOB"/>
    <property type="match status" value="1"/>
</dbReference>
<keyword evidence="9" id="KW-1185">Reference proteome</keyword>
<keyword evidence="4" id="KW-0804">Transcription</keyword>
<dbReference type="Pfam" id="PF00486">
    <property type="entry name" value="Trans_reg_C"/>
    <property type="match status" value="1"/>
</dbReference>
<dbReference type="InterPro" id="IPR041664">
    <property type="entry name" value="AAA_16"/>
</dbReference>
<dbReference type="EMBL" id="CP046172">
    <property type="protein sequence ID" value="QIS13795.1"/>
    <property type="molecule type" value="Genomic_DNA"/>
</dbReference>
<name>A0A6G9YKG6_9NOCA</name>
<evidence type="ECO:0000313" key="9">
    <source>
        <dbReference type="Proteomes" id="UP000503540"/>
    </source>
</evidence>
<organism evidence="8 9">
    <name type="scientific">Nocardia arthritidis</name>
    <dbReference type="NCBI Taxonomy" id="228602"/>
    <lineage>
        <taxon>Bacteria</taxon>
        <taxon>Bacillati</taxon>
        <taxon>Actinomycetota</taxon>
        <taxon>Actinomycetes</taxon>
        <taxon>Mycobacteriales</taxon>
        <taxon>Nocardiaceae</taxon>
        <taxon>Nocardia</taxon>
    </lineage>
</organism>
<feature type="region of interest" description="Disordered" evidence="6">
    <location>
        <begin position="258"/>
        <end position="529"/>
    </location>
</feature>
<evidence type="ECO:0000256" key="2">
    <source>
        <dbReference type="ARBA" id="ARBA00023015"/>
    </source>
</evidence>
<comment type="similarity">
    <text evidence="1">Belongs to the AfsR/DnrI/RedD regulatory family.</text>
</comment>
<dbReference type="GO" id="GO:0003677">
    <property type="term" value="F:DNA binding"/>
    <property type="evidence" value="ECO:0007669"/>
    <property type="project" value="UniProtKB-UniRule"/>
</dbReference>
<dbReference type="GO" id="GO:0006355">
    <property type="term" value="P:regulation of DNA-templated transcription"/>
    <property type="evidence" value="ECO:0007669"/>
    <property type="project" value="InterPro"/>
</dbReference>
<dbReference type="InterPro" id="IPR001867">
    <property type="entry name" value="OmpR/PhoB-type_DNA-bd"/>
</dbReference>
<dbReference type="SMART" id="SM00382">
    <property type="entry name" value="AAA"/>
    <property type="match status" value="1"/>
</dbReference>
<proteinExistence type="inferred from homology"/>
<protein>
    <submittedName>
        <fullName evidence="8">AAA family ATPase</fullName>
    </submittedName>
</protein>
<dbReference type="PANTHER" id="PTHR35807">
    <property type="entry name" value="TRANSCRIPTIONAL REGULATOR REDD-RELATED"/>
    <property type="match status" value="1"/>
</dbReference>
<evidence type="ECO:0000313" key="8">
    <source>
        <dbReference type="EMBL" id="QIS13795.1"/>
    </source>
</evidence>
<dbReference type="PANTHER" id="PTHR35807:SF1">
    <property type="entry name" value="TRANSCRIPTIONAL REGULATOR REDD"/>
    <property type="match status" value="1"/>
</dbReference>
<dbReference type="InterPro" id="IPR016032">
    <property type="entry name" value="Sig_transdc_resp-reg_C-effctor"/>
</dbReference>
<dbReference type="RefSeq" id="WP_174867440.1">
    <property type="nucleotide sequence ID" value="NZ_CP046172.1"/>
</dbReference>
<dbReference type="Pfam" id="PF03704">
    <property type="entry name" value="BTAD"/>
    <property type="match status" value="1"/>
</dbReference>
<dbReference type="Gene3D" id="1.10.10.10">
    <property type="entry name" value="Winged helix-like DNA-binding domain superfamily/Winged helix DNA-binding domain"/>
    <property type="match status" value="1"/>
</dbReference>
<sequence>MGLSFGVLGPVWAQDERGRLALKGPRHRAVLARLLVARGRVVPVARLIDDLWERPPDDAVGALQTFVAALRKVLEPDRRPRQPATVLVTIAPGYALRVEPDQVDALRFEAHIDRAGRFLAAGDGAAALRETDAALTLWQGPPYAEFTETGWARGEIARLTELRLRAVEQRAEAMLRTGRAADAVIALEAHLQKLPLREHAWQLFALALYRAGRQADALAALRTVRHRLRTELGVDPGPELRAVEADILAQSARLDAPATPVVGPTAPPVAPATPASGTTRPADATAAASDSAPSASGPSPGNNATPPVDAARPATGARRAREPSAAASATEPAPHPVPPSSIVPRTSTVPVGDAASAASTPTSPVGSATSPASDATSPVGGTAPPVRGATTPASDATSPVGGTAPPVRGATTPVSNATSPVGGTTPPVSSTTPPVSSATTPTSNATSPISDATSPVGGATPPVNSTTPPGSSTTPPGGSTTPPVNSTTPPVSSATPPGGSTTPPVSSTTPPVGGATLPGGSATSPTGGDVLSNADALRISESVVSERVFVGRANEVARMLAAAEVCAGGSRSGLVLVAGGEGVGKTALAEAFSVELARRGWTVAWGPSPAGDGVPPDWSWTRIVADLAAAGYRIEPGALGGDVDAAVRRFQLHRSAAEQLSSIARRTPLLVVFDDLHQAGPDTLELLTALAAAAVHAPLLFVATYRTSDIDTGLTAALSRLARVEPTRVYLGGLAEADTAELIGAVLGGRPPLPVVRRIQVRSNGNPFFIRELARLFLDEGNLAAVPAGVRDVVRHRLSRLDDRHRTVLRRAAVLGGDIDRELLAALTGDAALALDGLEAGLRTGFLHETSSARISFEHDVVRDVLYEDISGPRRAVWHERAADLLERSGNADPAVLAHHLLCAGTRVAAWRAAGYARTAALDAEQMFAPHDAVRLWRMTLRAYDSAQPESARGAGDDTPERLDAMMGLVRAVAITGDLRAARELRAQALSAVEPLDHPKLTARVLTAFDIPALWTTNDDEALARRIVRVADETLAALPAGDTELRARLLTTVALEVRATDGARGRAAADEAERIAARLGDPRLLAFARNGRFMQTFHRTGLATERAEIATGLIDLARANELVSFEVLGHLIAVQSRCALADFAAAARHAAAAATLGERYDLPLVAVFTEWYSALRQSLSKGAAAAEAAYRTAAARLPGAAMPGLEAGLLPLALTCVRLRHGLPIALDQTDFGTHAPWVEPLLLLENADPDNARKALRALPEPPGDLLTELRYALITRAALTLGEHTVLERAYTALLPASAELAGATTGLVTLEPVAHYLSEIATARGDHDAAAHHRTQARRLTDSIAKDPADLE</sequence>
<feature type="compositionally biased region" description="Low complexity" evidence="6">
    <location>
        <begin position="281"/>
        <end position="332"/>
    </location>
</feature>
<dbReference type="InterPro" id="IPR003593">
    <property type="entry name" value="AAA+_ATPase"/>
</dbReference>
<feature type="domain" description="OmpR/PhoB-type" evidence="7">
    <location>
        <begin position="1"/>
        <end position="98"/>
    </location>
</feature>
<dbReference type="CDD" id="cd15831">
    <property type="entry name" value="BTAD"/>
    <property type="match status" value="1"/>
</dbReference>
<gene>
    <name evidence="8" type="ORF">F5544_29750</name>
</gene>
<feature type="compositionally biased region" description="Low complexity" evidence="6">
    <location>
        <begin position="460"/>
        <end position="514"/>
    </location>
</feature>
<feature type="compositionally biased region" description="Low complexity" evidence="6">
    <location>
        <begin position="354"/>
        <end position="378"/>
    </location>
</feature>
<dbReference type="GO" id="GO:0000160">
    <property type="term" value="P:phosphorelay signal transduction system"/>
    <property type="evidence" value="ECO:0007669"/>
    <property type="project" value="InterPro"/>
</dbReference>
<dbReference type="InterPro" id="IPR051677">
    <property type="entry name" value="AfsR-DnrI-RedD_regulator"/>
</dbReference>
<evidence type="ECO:0000256" key="4">
    <source>
        <dbReference type="ARBA" id="ARBA00023163"/>
    </source>
</evidence>
<accession>A0A6G9YKG6</accession>
<reference evidence="8 9" key="1">
    <citation type="journal article" date="2019" name="ACS Chem. Biol.">
        <title>Identification and Mobilization of a Cryptic Antibiotic Biosynthesis Gene Locus from a Human-Pathogenic Nocardia Isolate.</title>
        <authorList>
            <person name="Herisse M."/>
            <person name="Ishida K."/>
            <person name="Porter J.L."/>
            <person name="Howden B."/>
            <person name="Hertweck C."/>
            <person name="Stinear T.P."/>
            <person name="Pidot S.J."/>
        </authorList>
    </citation>
    <scope>NUCLEOTIDE SEQUENCE [LARGE SCALE GENOMIC DNA]</scope>
    <source>
        <strain evidence="8 9">AUSMDU00012717</strain>
    </source>
</reference>
<evidence type="ECO:0000256" key="6">
    <source>
        <dbReference type="SAM" id="MobiDB-lite"/>
    </source>
</evidence>
<dbReference type="SUPFAM" id="SSF46894">
    <property type="entry name" value="C-terminal effector domain of the bipartite response regulators"/>
    <property type="match status" value="1"/>
</dbReference>
<dbReference type="InterPro" id="IPR027417">
    <property type="entry name" value="P-loop_NTPase"/>
</dbReference>
<evidence type="ECO:0000256" key="5">
    <source>
        <dbReference type="PROSITE-ProRule" id="PRU01091"/>
    </source>
</evidence>
<evidence type="ECO:0000256" key="3">
    <source>
        <dbReference type="ARBA" id="ARBA00023125"/>
    </source>
</evidence>
<keyword evidence="2" id="KW-0805">Transcription regulation</keyword>
<dbReference type="Gene3D" id="1.25.40.10">
    <property type="entry name" value="Tetratricopeptide repeat domain"/>
    <property type="match status" value="1"/>
</dbReference>
<dbReference type="SMART" id="SM00862">
    <property type="entry name" value="Trans_reg_C"/>
    <property type="match status" value="1"/>
</dbReference>
<dbReference type="InterPro" id="IPR036388">
    <property type="entry name" value="WH-like_DNA-bd_sf"/>
</dbReference>
<dbReference type="SMART" id="SM01043">
    <property type="entry name" value="BTAD"/>
    <property type="match status" value="1"/>
</dbReference>
<feature type="compositionally biased region" description="Low complexity" evidence="6">
    <location>
        <begin position="417"/>
        <end position="448"/>
    </location>
</feature>
<dbReference type="InterPro" id="IPR005158">
    <property type="entry name" value="BTAD"/>
</dbReference>
<dbReference type="InterPro" id="IPR011990">
    <property type="entry name" value="TPR-like_helical_dom_sf"/>
</dbReference>
<feature type="DNA-binding region" description="OmpR/PhoB-type" evidence="5">
    <location>
        <begin position="1"/>
        <end position="98"/>
    </location>
</feature>
<dbReference type="SUPFAM" id="SSF48452">
    <property type="entry name" value="TPR-like"/>
    <property type="match status" value="1"/>
</dbReference>
<dbReference type="SUPFAM" id="SSF52540">
    <property type="entry name" value="P-loop containing nucleoside triphosphate hydrolases"/>
    <property type="match status" value="1"/>
</dbReference>
<evidence type="ECO:0000259" key="7">
    <source>
        <dbReference type="PROSITE" id="PS51755"/>
    </source>
</evidence>
<evidence type="ECO:0000256" key="1">
    <source>
        <dbReference type="ARBA" id="ARBA00005820"/>
    </source>
</evidence>
<dbReference type="Gene3D" id="3.40.50.300">
    <property type="entry name" value="P-loop containing nucleotide triphosphate hydrolases"/>
    <property type="match status" value="1"/>
</dbReference>
<dbReference type="Pfam" id="PF13191">
    <property type="entry name" value="AAA_16"/>
    <property type="match status" value="1"/>
</dbReference>
<dbReference type="KEGG" id="nah:F5544_29750"/>